<dbReference type="InterPro" id="IPR008983">
    <property type="entry name" value="Tumour_necrosis_fac-like_dom"/>
</dbReference>
<evidence type="ECO:0000259" key="5">
    <source>
        <dbReference type="PROSITE" id="PS50871"/>
    </source>
</evidence>
<keyword evidence="3 4" id="KW-0732">Signal</keyword>
<dbReference type="PRINTS" id="PR00007">
    <property type="entry name" value="COMPLEMNTC1Q"/>
</dbReference>
<evidence type="ECO:0000256" key="1">
    <source>
        <dbReference type="ARBA" id="ARBA00004613"/>
    </source>
</evidence>
<dbReference type="SUPFAM" id="SSF49842">
    <property type="entry name" value="TNF-like"/>
    <property type="match status" value="1"/>
</dbReference>
<dbReference type="Gene3D" id="2.60.120.40">
    <property type="match status" value="1"/>
</dbReference>
<feature type="chain" id="PRO_5036479841" description="C1q domain-containing protein" evidence="4">
    <location>
        <begin position="19"/>
        <end position="154"/>
    </location>
</feature>
<dbReference type="AlphaFoldDB" id="A0A8W8LYW9"/>
<reference evidence="6" key="1">
    <citation type="submission" date="2022-08" db="UniProtKB">
        <authorList>
            <consortium name="EnsemblMetazoa"/>
        </authorList>
    </citation>
    <scope>IDENTIFICATION</scope>
    <source>
        <strain evidence="6">05x7-T-G4-1.051#20</strain>
    </source>
</reference>
<evidence type="ECO:0000313" key="7">
    <source>
        <dbReference type="Proteomes" id="UP000005408"/>
    </source>
</evidence>
<evidence type="ECO:0000256" key="3">
    <source>
        <dbReference type="ARBA" id="ARBA00022729"/>
    </source>
</evidence>
<sequence>MGFIVMLFCLAILEDSAAYFLQRSPVVAFTALLSKDTTVGGRAVVKYDHVVTNWGGAYQLTSGIFTAPFDGLYSFSCSLMSHPSSYVHLNMVKNGKIISTVYSASTTYPQSSQTLYLVLNKGDRVWMQNSNGHASTMHDGKIYNVFSGALIKDI</sequence>
<evidence type="ECO:0000256" key="2">
    <source>
        <dbReference type="ARBA" id="ARBA00022525"/>
    </source>
</evidence>
<feature type="signal peptide" evidence="4">
    <location>
        <begin position="1"/>
        <end position="18"/>
    </location>
</feature>
<proteinExistence type="predicted"/>
<evidence type="ECO:0000313" key="6">
    <source>
        <dbReference type="EnsemblMetazoa" id="G30787.1:cds"/>
    </source>
</evidence>
<dbReference type="Proteomes" id="UP000005408">
    <property type="component" value="Unassembled WGS sequence"/>
</dbReference>
<dbReference type="PANTHER" id="PTHR22923:SF102">
    <property type="entry name" value="CEREBELLIN 13-RELATED"/>
    <property type="match status" value="1"/>
</dbReference>
<organism evidence="6 7">
    <name type="scientific">Magallana gigas</name>
    <name type="common">Pacific oyster</name>
    <name type="synonym">Crassostrea gigas</name>
    <dbReference type="NCBI Taxonomy" id="29159"/>
    <lineage>
        <taxon>Eukaryota</taxon>
        <taxon>Metazoa</taxon>
        <taxon>Spiralia</taxon>
        <taxon>Lophotrochozoa</taxon>
        <taxon>Mollusca</taxon>
        <taxon>Bivalvia</taxon>
        <taxon>Autobranchia</taxon>
        <taxon>Pteriomorphia</taxon>
        <taxon>Ostreida</taxon>
        <taxon>Ostreoidea</taxon>
        <taxon>Ostreidae</taxon>
        <taxon>Magallana</taxon>
    </lineage>
</organism>
<evidence type="ECO:0000256" key="4">
    <source>
        <dbReference type="SAM" id="SignalP"/>
    </source>
</evidence>
<dbReference type="PROSITE" id="PS50871">
    <property type="entry name" value="C1Q"/>
    <property type="match status" value="1"/>
</dbReference>
<feature type="domain" description="C1q" evidence="5">
    <location>
        <begin position="22"/>
        <end position="154"/>
    </location>
</feature>
<name>A0A8W8LYW9_MAGGI</name>
<dbReference type="PANTHER" id="PTHR22923">
    <property type="entry name" value="CEREBELLIN-RELATED"/>
    <property type="match status" value="1"/>
</dbReference>
<protein>
    <recommendedName>
        <fullName evidence="5">C1q domain-containing protein</fullName>
    </recommendedName>
</protein>
<dbReference type="InterPro" id="IPR050822">
    <property type="entry name" value="Cerebellin_Synaptic_Org"/>
</dbReference>
<comment type="subcellular location">
    <subcellularLocation>
        <location evidence="1">Secreted</location>
    </subcellularLocation>
</comment>
<keyword evidence="2" id="KW-0964">Secreted</keyword>
<accession>A0A8W8LYW9</accession>
<keyword evidence="7" id="KW-1185">Reference proteome</keyword>
<dbReference type="Pfam" id="PF00386">
    <property type="entry name" value="C1q"/>
    <property type="match status" value="1"/>
</dbReference>
<dbReference type="InterPro" id="IPR001073">
    <property type="entry name" value="C1q_dom"/>
</dbReference>
<dbReference type="EnsemblMetazoa" id="G30787.1">
    <property type="protein sequence ID" value="G30787.1:cds"/>
    <property type="gene ID" value="G30787"/>
</dbReference>
<dbReference type="SMART" id="SM00110">
    <property type="entry name" value="C1Q"/>
    <property type="match status" value="1"/>
</dbReference>
<dbReference type="GO" id="GO:0005576">
    <property type="term" value="C:extracellular region"/>
    <property type="evidence" value="ECO:0007669"/>
    <property type="project" value="UniProtKB-SubCell"/>
</dbReference>